<keyword evidence="3" id="KW-1185">Reference proteome</keyword>
<proteinExistence type="predicted"/>
<accession>A0A3E1KCK4</accession>
<organism evidence="2 3">
    <name type="scientific">Wenzhouxiangella sediminis</name>
    <dbReference type="NCBI Taxonomy" id="1792836"/>
    <lineage>
        <taxon>Bacteria</taxon>
        <taxon>Pseudomonadati</taxon>
        <taxon>Pseudomonadota</taxon>
        <taxon>Gammaproteobacteria</taxon>
        <taxon>Chromatiales</taxon>
        <taxon>Wenzhouxiangellaceae</taxon>
        <taxon>Wenzhouxiangella</taxon>
    </lineage>
</organism>
<reference evidence="2 3" key="1">
    <citation type="submission" date="2018-08" db="EMBL/GenBank/DDBJ databases">
        <title>Wenzhouxiangella salilacus sp. nov., a novel bacterium isolated from a saline lake in Xinjiang Province, China.</title>
        <authorList>
            <person name="Han S."/>
        </authorList>
    </citation>
    <scope>NUCLEOTIDE SEQUENCE [LARGE SCALE GENOMIC DNA]</scope>
    <source>
        <strain evidence="2 3">XDB06</strain>
    </source>
</reference>
<sequence length="208" mass="22860">SSPEGPGSSPGRQESSEATQSVAPDPDPGPTNRSPQPQEDTETPDRRPGSSKAESRDLPTEGTSSPEGPGSGPGRQAAADSQANTPSDPAPPIEARIQHLLDNYSLQFAVGNLDGLLSLLAAEPRENRNRGRAWFRDNYGRLFDESAARRIDIEVLDVNRRAQDWRVAARFDLRVNYPDREPATAERRVEYSIVEDAEGRLRIRAIDY</sequence>
<comment type="caution">
    <text evidence="2">The sequence shown here is derived from an EMBL/GenBank/DDBJ whole genome shotgun (WGS) entry which is preliminary data.</text>
</comment>
<feature type="compositionally biased region" description="Basic and acidic residues" evidence="1">
    <location>
        <begin position="43"/>
        <end position="59"/>
    </location>
</feature>
<protein>
    <submittedName>
        <fullName evidence="2">Uncharacterized protein</fullName>
    </submittedName>
</protein>
<feature type="compositionally biased region" description="Low complexity" evidence="1">
    <location>
        <begin position="1"/>
        <end position="17"/>
    </location>
</feature>
<evidence type="ECO:0000313" key="2">
    <source>
        <dbReference type="EMBL" id="RFF32400.1"/>
    </source>
</evidence>
<dbReference type="AlphaFoldDB" id="A0A3E1KCK4"/>
<gene>
    <name evidence="2" type="ORF">DZC52_01575</name>
</gene>
<evidence type="ECO:0000256" key="1">
    <source>
        <dbReference type="SAM" id="MobiDB-lite"/>
    </source>
</evidence>
<name>A0A3E1KCK4_9GAMM</name>
<dbReference type="EMBL" id="QUZK01000011">
    <property type="protein sequence ID" value="RFF32400.1"/>
    <property type="molecule type" value="Genomic_DNA"/>
</dbReference>
<evidence type="ECO:0000313" key="3">
    <source>
        <dbReference type="Proteomes" id="UP000260351"/>
    </source>
</evidence>
<dbReference type="Proteomes" id="UP000260351">
    <property type="component" value="Unassembled WGS sequence"/>
</dbReference>
<feature type="non-terminal residue" evidence="2">
    <location>
        <position position="1"/>
    </location>
</feature>
<feature type="region of interest" description="Disordered" evidence="1">
    <location>
        <begin position="1"/>
        <end position="93"/>
    </location>
</feature>